<keyword evidence="6" id="KW-1185">Reference proteome</keyword>
<dbReference type="AlphaFoldDB" id="A0A3Q9KQL7"/>
<reference evidence="4 6" key="1">
    <citation type="submission" date="2018-04" db="EMBL/GenBank/DDBJ databases">
        <title>Complete genome sequences of Streptomyces griseoviridis K61 and characterization of antagonistic properties of biological control agents.</title>
        <authorList>
            <person name="Mariita R.M."/>
            <person name="Sello J.K."/>
        </authorList>
    </citation>
    <scope>NUCLEOTIDE SEQUENCE [LARGE SCALE GENOMIC DNA]</scope>
    <source>
        <strain evidence="4 6">K61</strain>
    </source>
</reference>
<dbReference type="Proteomes" id="UP000271291">
    <property type="component" value="Chromosome"/>
</dbReference>
<reference evidence="3 5" key="2">
    <citation type="submission" date="2018-12" db="EMBL/GenBank/DDBJ databases">
        <title>Streptomyces griseoviridis F1-27 complete genome.</title>
        <authorList>
            <person name="Mariita R.M."/>
            <person name="Sello J.K."/>
        </authorList>
    </citation>
    <scope>NUCLEOTIDE SEQUENCE [LARGE SCALE GENOMIC DNA]</scope>
    <source>
        <strain evidence="3 5">F1-27</strain>
    </source>
</reference>
<evidence type="ECO:0000256" key="1">
    <source>
        <dbReference type="SAM" id="MobiDB-lite"/>
    </source>
</evidence>
<dbReference type="PROSITE" id="PS51664">
    <property type="entry name" value="YCAO"/>
    <property type="match status" value="1"/>
</dbReference>
<evidence type="ECO:0000313" key="3">
    <source>
        <dbReference type="EMBL" id="AZS83708.1"/>
    </source>
</evidence>
<gene>
    <name evidence="4" type="ORF">DDJ31_34445</name>
    <name evidence="3" type="ORF">ELQ87_04910</name>
</gene>
<dbReference type="EMBL" id="CP034687">
    <property type="protein sequence ID" value="AZS83708.1"/>
    <property type="molecule type" value="Genomic_DNA"/>
</dbReference>
<organism evidence="3 5">
    <name type="scientific">Streptomyces griseoviridis</name>
    <dbReference type="NCBI Taxonomy" id="45398"/>
    <lineage>
        <taxon>Bacteria</taxon>
        <taxon>Bacillati</taxon>
        <taxon>Actinomycetota</taxon>
        <taxon>Actinomycetes</taxon>
        <taxon>Kitasatosporales</taxon>
        <taxon>Streptomycetaceae</taxon>
        <taxon>Streptomyces</taxon>
    </lineage>
</organism>
<evidence type="ECO:0000259" key="2">
    <source>
        <dbReference type="PROSITE" id="PS51664"/>
    </source>
</evidence>
<dbReference type="Gene3D" id="3.30.1330.230">
    <property type="match status" value="1"/>
</dbReference>
<proteinExistence type="predicted"/>
<dbReference type="OrthoDB" id="3871205at2"/>
<dbReference type="Proteomes" id="UP000501753">
    <property type="component" value="Chromosome"/>
</dbReference>
<accession>A0A3Q9KQL7</accession>
<dbReference type="KEGG" id="sgd:ELQ87_04910"/>
<name>A0A3Q9KQL7_STRGD</name>
<evidence type="ECO:0000313" key="4">
    <source>
        <dbReference type="EMBL" id="QCN89438.1"/>
    </source>
</evidence>
<evidence type="ECO:0000313" key="5">
    <source>
        <dbReference type="Proteomes" id="UP000271291"/>
    </source>
</evidence>
<dbReference type="InterPro" id="IPR003776">
    <property type="entry name" value="YcaO-like_dom"/>
</dbReference>
<feature type="compositionally biased region" description="Pro residues" evidence="1">
    <location>
        <begin position="362"/>
        <end position="385"/>
    </location>
</feature>
<evidence type="ECO:0000313" key="6">
    <source>
        <dbReference type="Proteomes" id="UP000501753"/>
    </source>
</evidence>
<feature type="compositionally biased region" description="Low complexity" evidence="1">
    <location>
        <begin position="318"/>
        <end position="328"/>
    </location>
</feature>
<protein>
    <recommendedName>
        <fullName evidence="2">YcaO domain-containing protein</fullName>
    </recommendedName>
</protein>
<dbReference type="Pfam" id="PF02624">
    <property type="entry name" value="YcaO"/>
    <property type="match status" value="1"/>
</dbReference>
<feature type="region of interest" description="Disordered" evidence="1">
    <location>
        <begin position="318"/>
        <end position="388"/>
    </location>
</feature>
<feature type="domain" description="YcaO" evidence="2">
    <location>
        <begin position="53"/>
        <end position="439"/>
    </location>
</feature>
<dbReference type="EMBL" id="CP029078">
    <property type="protein sequence ID" value="QCN89438.1"/>
    <property type="molecule type" value="Genomic_DNA"/>
</dbReference>
<sequence length="439" mass="45580">MRRAHRSGRVTPWTPQVFAPYPGRPDLLFARVAARSAAFDGTSAAGGAPVLVGSAAGHDRDQVAVGARGELLERLGNVMAGRAAEAAAELVGTRAELRRTGTPVLEPHPGADTRRLWVRGRTAGGAEVCVPAGAAFLQHRPPAGCDAARTAGSTGIAAHPDRRAAVRHAAWEVLERDLVRRSWYGLTDRPPHLIPFDAPPVLAAHLDDSALTTTAFALPAPPATACVVVCLHRPDGTGQAFGARCGPADTLAALTEKAAYEALMVRWSIRTPVARTTWARWHGTTPPTTAVQHALWAFHRQDSLALWNVGPFSAAAPPTYASTSEPPAYASTSDPFAYGGTSDPRAPGAKPNPRAPGAKPNPRAPGAPSAPSPPSPPPPPRPAPDPLDVLAVHTGQDVVLIDSTSAAARDAGVEVVRVLAPGTRPLPSGTGPGHPHPFG</sequence>